<evidence type="ECO:0000256" key="1">
    <source>
        <dbReference type="ARBA" id="ARBA00001933"/>
    </source>
</evidence>
<dbReference type="GO" id="GO:0046872">
    <property type="term" value="F:metal ion binding"/>
    <property type="evidence" value="ECO:0007669"/>
    <property type="project" value="UniProtKB-KW"/>
</dbReference>
<evidence type="ECO:0000256" key="4">
    <source>
        <dbReference type="ARBA" id="ARBA00004496"/>
    </source>
</evidence>
<gene>
    <name evidence="32" type="ORF">B7463_g1722</name>
</gene>
<dbReference type="OrthoDB" id="10250783at2759"/>
<dbReference type="InterPro" id="IPR022657">
    <property type="entry name" value="De-COase2_CS"/>
</dbReference>
<keyword evidence="10" id="KW-0963">Cytoplasm</keyword>
<dbReference type="Gene3D" id="3.30.830.10">
    <property type="entry name" value="Metalloenzyme, LuxS/M16 peptidase-like"/>
    <property type="match status" value="4"/>
</dbReference>
<dbReference type="STRING" id="5539.A0A3E2HML2"/>
<dbReference type="OMA" id="NYLYYIR"/>
<evidence type="ECO:0000313" key="33">
    <source>
        <dbReference type="Proteomes" id="UP000258309"/>
    </source>
</evidence>
<feature type="active site" description="Proton donor" evidence="29">
    <location>
        <position position="1473"/>
    </location>
</feature>
<reference evidence="32 33" key="1">
    <citation type="submission" date="2018-05" db="EMBL/GenBank/DDBJ databases">
        <title>Draft genome sequence of Scytalidium lignicola DSM 105466, a ubiquitous saprotrophic fungus.</title>
        <authorList>
            <person name="Buettner E."/>
            <person name="Gebauer A.M."/>
            <person name="Hofrichter M."/>
            <person name="Liers C."/>
            <person name="Kellner H."/>
        </authorList>
    </citation>
    <scope>NUCLEOTIDE SEQUENCE [LARGE SCALE GENOMIC DNA]</scope>
    <source>
        <strain evidence="32 33">DSM 105466</strain>
    </source>
</reference>
<keyword evidence="20" id="KW-0456">Lyase</keyword>
<evidence type="ECO:0000256" key="7">
    <source>
        <dbReference type="ARBA" id="ARBA00008872"/>
    </source>
</evidence>
<evidence type="ECO:0000256" key="25">
    <source>
        <dbReference type="ARBA" id="ARBA00039485"/>
    </source>
</evidence>
<evidence type="ECO:0000256" key="14">
    <source>
        <dbReference type="ARBA" id="ARBA00022801"/>
    </source>
</evidence>
<proteinExistence type="inferred from homology"/>
<evidence type="ECO:0000256" key="10">
    <source>
        <dbReference type="ARBA" id="ARBA00022490"/>
    </source>
</evidence>
<keyword evidence="13" id="KW-0210">Decarboxylase</keyword>
<evidence type="ECO:0000256" key="26">
    <source>
        <dbReference type="ARBA" id="ARBA00045897"/>
    </source>
</evidence>
<comment type="cofactor">
    <cofactor evidence="1 29">
        <name>pyridoxal 5'-phosphate</name>
        <dbReference type="ChEBI" id="CHEBI:597326"/>
    </cofactor>
</comment>
<evidence type="ECO:0000313" key="32">
    <source>
        <dbReference type="EMBL" id="RFU34637.1"/>
    </source>
</evidence>
<dbReference type="Gene3D" id="3.20.20.10">
    <property type="entry name" value="Alanine racemase"/>
    <property type="match status" value="1"/>
</dbReference>
<keyword evidence="17" id="KW-0482">Metalloprotease</keyword>
<keyword evidence="11" id="KW-0645">Protease</keyword>
<dbReference type="CDD" id="cd00622">
    <property type="entry name" value="PLPDE_III_ODC"/>
    <property type="match status" value="1"/>
</dbReference>
<evidence type="ECO:0000256" key="18">
    <source>
        <dbReference type="ARBA" id="ARBA00023115"/>
    </source>
</evidence>
<evidence type="ECO:0000256" key="21">
    <source>
        <dbReference type="ARBA" id="ARBA00034115"/>
    </source>
</evidence>
<dbReference type="InterPro" id="IPR013578">
    <property type="entry name" value="Peptidase_M16C_assoc"/>
</dbReference>
<keyword evidence="16 29" id="KW-0663">Pyridoxal phosphate</keyword>
<comment type="similarity">
    <text evidence="6">Belongs to the peptidase M16 family. PreP subfamily.</text>
</comment>
<keyword evidence="18" id="KW-0620">Polyamine biosynthesis</keyword>
<evidence type="ECO:0000256" key="15">
    <source>
        <dbReference type="ARBA" id="ARBA00022833"/>
    </source>
</evidence>
<comment type="function">
    <text evidence="26">Degrades mitochondrial transit peptides after their cleavage in the intermembrane space or in the matrix, and presequence peptides; clearance of these peptides is required to keep the presequence processing machinery running. Preferentially cleaves the N-terminal side of paired basic amino acid residues. Also degrades other unstructured peptides. May function as an ATP-dependent peptidase as opposed to a metalloendopeptidase.</text>
</comment>
<dbReference type="GO" id="GO:0004586">
    <property type="term" value="F:ornithine decarboxylase activity"/>
    <property type="evidence" value="ECO:0007669"/>
    <property type="project" value="UniProtKB-EC"/>
</dbReference>
<dbReference type="SUPFAM" id="SSF50621">
    <property type="entry name" value="Alanine racemase C-terminal domain-like"/>
    <property type="match status" value="1"/>
</dbReference>
<comment type="catalytic activity">
    <reaction evidence="28">
        <text>L-ornithine + H(+) = putrescine + CO2</text>
        <dbReference type="Rhea" id="RHEA:22964"/>
        <dbReference type="ChEBI" id="CHEBI:15378"/>
        <dbReference type="ChEBI" id="CHEBI:16526"/>
        <dbReference type="ChEBI" id="CHEBI:46911"/>
        <dbReference type="ChEBI" id="CHEBI:326268"/>
        <dbReference type="EC" id="4.1.1.17"/>
    </reaction>
</comment>
<organism evidence="32 33">
    <name type="scientific">Scytalidium lignicola</name>
    <name type="common">Hyphomycete</name>
    <dbReference type="NCBI Taxonomy" id="5539"/>
    <lineage>
        <taxon>Eukaryota</taxon>
        <taxon>Fungi</taxon>
        <taxon>Dikarya</taxon>
        <taxon>Ascomycota</taxon>
        <taxon>Pezizomycotina</taxon>
        <taxon>Leotiomycetes</taxon>
        <taxon>Leotiomycetes incertae sedis</taxon>
        <taxon>Scytalidium</taxon>
    </lineage>
</organism>
<keyword evidence="14" id="KW-0378">Hydrolase</keyword>
<protein>
    <recommendedName>
        <fullName evidence="25">Ornithine decarboxylase</fullName>
        <ecNumber evidence="22">4.1.1.17</ecNumber>
    </recommendedName>
    <alternativeName>
        <fullName evidence="23">Pitrilysin metalloproteinase</fullName>
    </alternativeName>
    <alternativeName>
        <fullName evidence="9">Presequence protease, mitochondrial</fullName>
    </alternativeName>
</protein>
<comment type="cofactor">
    <cofactor evidence="2">
        <name>Zn(2+)</name>
        <dbReference type="ChEBI" id="CHEBI:29105"/>
    </cofactor>
</comment>
<dbReference type="InterPro" id="IPR022644">
    <property type="entry name" value="De-COase2_N"/>
</dbReference>
<evidence type="ECO:0000256" key="19">
    <source>
        <dbReference type="ARBA" id="ARBA00023128"/>
    </source>
</evidence>
<evidence type="ECO:0000256" key="27">
    <source>
        <dbReference type="ARBA" id="ARBA00046672"/>
    </source>
</evidence>
<dbReference type="InterPro" id="IPR011765">
    <property type="entry name" value="Pept_M16_N"/>
</dbReference>
<dbReference type="InterPro" id="IPR029066">
    <property type="entry name" value="PLP-binding_barrel"/>
</dbReference>
<dbReference type="GO" id="GO:0016485">
    <property type="term" value="P:protein processing"/>
    <property type="evidence" value="ECO:0007669"/>
    <property type="project" value="TreeGrafter"/>
</dbReference>
<dbReference type="PANTHER" id="PTHR43016:SF13">
    <property type="entry name" value="PRESEQUENCE PROTEASE, MITOCHONDRIAL"/>
    <property type="match status" value="1"/>
</dbReference>
<dbReference type="FunFam" id="3.30.830.10:FF:000009">
    <property type="entry name" value="Presequence protease, mitochondrial"/>
    <property type="match status" value="1"/>
</dbReference>
<dbReference type="Proteomes" id="UP000258309">
    <property type="component" value="Unassembled WGS sequence"/>
</dbReference>
<evidence type="ECO:0000256" key="24">
    <source>
        <dbReference type="ARBA" id="ARBA00037173"/>
    </source>
</evidence>
<evidence type="ECO:0000256" key="11">
    <source>
        <dbReference type="ARBA" id="ARBA00022670"/>
    </source>
</evidence>
<comment type="similarity">
    <text evidence="7">Belongs to the Orn/Lys/Arg decarboxylase class-II family.</text>
</comment>
<comment type="pathway">
    <text evidence="21">Amine and polyamine biosynthesis; putrescine biosynthesis via L-ornithine pathway; putrescine from L-ornithine: step 1/1.</text>
</comment>
<dbReference type="GO" id="GO:0006596">
    <property type="term" value="P:polyamine biosynthetic process"/>
    <property type="evidence" value="ECO:0007669"/>
    <property type="project" value="UniProtKB-KW"/>
</dbReference>
<evidence type="ECO:0000256" key="22">
    <source>
        <dbReference type="ARBA" id="ARBA00034138"/>
    </source>
</evidence>
<evidence type="ECO:0000256" key="8">
    <source>
        <dbReference type="ARBA" id="ARBA00011853"/>
    </source>
</evidence>
<evidence type="ECO:0000256" key="2">
    <source>
        <dbReference type="ARBA" id="ARBA00001947"/>
    </source>
</evidence>
<evidence type="ECO:0000256" key="5">
    <source>
        <dbReference type="ARBA" id="ARBA00004569"/>
    </source>
</evidence>
<evidence type="ECO:0000259" key="31">
    <source>
        <dbReference type="SMART" id="SM01264"/>
    </source>
</evidence>
<dbReference type="EC" id="4.1.1.17" evidence="22"/>
<dbReference type="Pfam" id="PF08367">
    <property type="entry name" value="M16C_assoc"/>
    <property type="match status" value="1"/>
</dbReference>
<evidence type="ECO:0000256" key="9">
    <source>
        <dbReference type="ARBA" id="ARBA00020167"/>
    </source>
</evidence>
<dbReference type="Pfam" id="PF05193">
    <property type="entry name" value="Peptidase_M16_C"/>
    <property type="match status" value="1"/>
</dbReference>
<dbReference type="Gene3D" id="2.40.37.10">
    <property type="entry name" value="Lyase, Ornithine Decarboxylase, Chain A, domain 1"/>
    <property type="match status" value="1"/>
</dbReference>
<dbReference type="InterPro" id="IPR000183">
    <property type="entry name" value="Orn/DAP/Arg_de-COase"/>
</dbReference>
<dbReference type="PROSITE" id="PS00879">
    <property type="entry name" value="ODR_DC_2_2"/>
    <property type="match status" value="1"/>
</dbReference>
<dbReference type="Pfam" id="PF02784">
    <property type="entry name" value="Orn_Arg_deC_N"/>
    <property type="match status" value="1"/>
</dbReference>
<comment type="caution">
    <text evidence="32">The sequence shown here is derived from an EMBL/GenBank/DDBJ whole genome shotgun (WGS) entry which is preliminary data.</text>
</comment>
<feature type="coiled-coil region" evidence="30">
    <location>
        <begin position="496"/>
        <end position="523"/>
    </location>
</feature>
<name>A0A3E2HML2_SCYLI</name>
<evidence type="ECO:0000256" key="16">
    <source>
        <dbReference type="ARBA" id="ARBA00022898"/>
    </source>
</evidence>
<evidence type="ECO:0000256" key="3">
    <source>
        <dbReference type="ARBA" id="ARBA00004305"/>
    </source>
</evidence>
<feature type="domain" description="Peptidase M16C associated" evidence="31">
    <location>
        <begin position="488"/>
        <end position="745"/>
    </location>
</feature>
<comment type="subunit">
    <text evidence="8">Monomer and homodimer; homodimerization is induced by binding of the substrate.</text>
</comment>
<comment type="subcellular location">
    <subcellularLocation>
        <location evidence="4">Cytoplasm</location>
    </subcellularLocation>
    <subcellularLocation>
        <location evidence="5">Mitochondrion intermembrane space</location>
    </subcellularLocation>
    <subcellularLocation>
        <location evidence="3">Mitochondrion matrix</location>
    </subcellularLocation>
</comment>
<dbReference type="FunFam" id="3.30.830.10:FF:000011">
    <property type="entry name" value="Presequence protease, mitochondrial"/>
    <property type="match status" value="1"/>
</dbReference>
<dbReference type="InterPro" id="IPR055130">
    <property type="entry name" value="PreP_C"/>
</dbReference>
<accession>A0A3E2HML2</accession>
<dbReference type="GO" id="GO:0004222">
    <property type="term" value="F:metalloendopeptidase activity"/>
    <property type="evidence" value="ECO:0007669"/>
    <property type="project" value="TreeGrafter"/>
</dbReference>
<evidence type="ECO:0000256" key="30">
    <source>
        <dbReference type="SAM" id="Coils"/>
    </source>
</evidence>
<dbReference type="GO" id="GO:0005759">
    <property type="term" value="C:mitochondrial matrix"/>
    <property type="evidence" value="ECO:0007669"/>
    <property type="project" value="UniProtKB-SubCell"/>
</dbReference>
<dbReference type="FunFam" id="3.20.20.10:FF:000005">
    <property type="entry name" value="Ornithine decarboxylase"/>
    <property type="match status" value="1"/>
</dbReference>
<evidence type="ECO:0000256" key="12">
    <source>
        <dbReference type="ARBA" id="ARBA00022723"/>
    </source>
</evidence>
<comment type="subunit">
    <text evidence="27">Homodimer. Only the dimer is catalytically active, as the active sites are constructed of residues from both monomers.</text>
</comment>
<evidence type="ECO:0000256" key="20">
    <source>
        <dbReference type="ARBA" id="ARBA00023239"/>
    </source>
</evidence>
<dbReference type="PANTHER" id="PTHR43016">
    <property type="entry name" value="PRESEQUENCE PROTEASE"/>
    <property type="match status" value="1"/>
</dbReference>
<dbReference type="InterPro" id="IPR011249">
    <property type="entry name" value="Metalloenz_LuxS/M16"/>
</dbReference>
<keyword evidence="33" id="KW-1185">Reference proteome</keyword>
<sequence length="1536" mass="171262">MLRNASKNAVRKGVTELAQYPKPGEKVHGFTLLRSKHVPELELTAFHLQHDKTGADYLHVAREDKNNVFSIGFKTNPPDDTGVPHILEHTTLCGSQKYPIRDPFFKMLPRTLSNFMNAFTASDHTFYPFATTNEQDFKNLMSVYLDATLHPLLKKTDFMQEGWRIGPEIAQIAEGGNPAASEDSKLVFKGVVYNEMKGQMSDAGYLFYIRFQDHIFPAINNSGGDPQKITDLTYEQLRNFHAQHYHPSNAKVFTYGDMPLADHLREIDAQLASFERIEGDLEIQKPIDLNDGPKYVTVPGPIDPLVDKDMQYKTSTSWLMGDSANVLEMFSLGIMSSLLMDGYGSPLYRGLIEAGLGTEWSPNSGFDTSGRAGIFSIGLTGVKENDVPKVKEAIHKTLQEVRKTGFEQSKIDGYLHQLELALKHKTAKFGMSLMHRIKPKWFEGVDPFESLSWNETVSAFEAELAKGGYLESLLDKYLLNDKTLTFTMTPSATYSEELAQEEAGRLARKITELTEQVGQAEARSMLEQNELELIKEQEKSNTQDLSCLPSVHVSDIPRQKEVIEVRDSKANGINVQWRNAPTNGLTYFRAINVFENLPEELRALIPLFTDSIMRLGTKDMTMEQLEDLMKLKTGGISIGYHATSSPTNFMSAREGLSFSGTALDRNVPEMFELLRKLILETNFDSPEAQLRIRQLLQGSADGAVNNIASSGHAYARGYAEAALTPYGRLKEQVSGLSQVKLITSLASRPESEGLADVIEKLKAIQQIAFSGSSTFRTAITCGTESITSNELSLQKFLDSLPKHGVSTIKSQPLDFSRNSKTFFPLPYQVYYGSLALPTVSYTEAPGAPLQILAQLLTHKHLHHEIREKGGAYGGGAYSRGLDGVFGFYSYRDPNPQNTISIMRKAGQWAVDRKWTDRDLEEAKLSVFQSVDAPQAVSEEGMERFVSGVTEEMMQERRERLLDVTADQVRDVAEEYIVKALGKGEEKIAFLGEKKAWVDNSWEIRDIGISETTSEDTSNEAAQGQKLSPALEPEPKCCLLSAMDSGYFLTMTRRGKTGIVIWTGLEVLPLTEEESSRPRQISHQSINLSSTLNEDMSPSANVAIEPTLSLTNINSYFEEIPQIEYNVTTIQQQLVGDALKERVENIDHDSCEAGDEDTFFVADLGEVYRQHMRWKLNLPRVKPFYAVKCNPDPKVIQLLAELGTGFDCASKAEIEQVLKMGVDPTRIIYAQPCKTKSYVRYAATNGVKQMTFDNADELYKIKQFFPDAELFLRILTDDSSSLCRLSLKFGAPLDSTNDLLALAKELELNVVGVSFHVGSGASDPTAFLRAVQDARSVFDQAAQHGFSMQTLDVGGGFCSENFEEMAAVLNAALDEYMPSHIQLISEPGRYYVSSAFTIACNIIARRTMEDSVTGRKNYMLYLNDGLYGNFSSIMFDHQNPVAQVLQSGKRFFFGTPEAQDTVDGFEYSIWGPTCDGIDRIAESIKFNHKLDVGDWLYFENMGAYTKCSATRFNGFSDSHDVIYVASEPGAKALMGLK</sequence>
<feature type="modified residue" description="N6-(pyridoxal phosphate)lysine" evidence="29">
    <location>
        <position position="1187"/>
    </location>
</feature>
<dbReference type="InterPro" id="IPR009006">
    <property type="entry name" value="Ala_racemase/Decarboxylase_C"/>
</dbReference>
<dbReference type="Pfam" id="PF22516">
    <property type="entry name" value="PreP_C"/>
    <property type="match status" value="1"/>
</dbReference>
<feature type="non-terminal residue" evidence="32">
    <location>
        <position position="1536"/>
    </location>
</feature>
<dbReference type="InterPro" id="IPR022653">
    <property type="entry name" value="De-COase2_pyr-phos_BS"/>
</dbReference>
<dbReference type="InterPro" id="IPR007863">
    <property type="entry name" value="Peptidase_M16_C"/>
</dbReference>
<dbReference type="InterPro" id="IPR002433">
    <property type="entry name" value="Orn_de-COase"/>
</dbReference>
<comment type="function">
    <text evidence="24">Catalyzes the first and rate-limiting step of polyamine biosynthesis that converts ornithine into putrescine, which is the precursor for the polyamines, spermidine and spermine. Polyamines are essential for cell proliferation and are implicated in cellular processes, ranging from DNA replication to apoptosis.</text>
</comment>
<evidence type="ECO:0000256" key="23">
    <source>
        <dbReference type="ARBA" id="ARBA00034552"/>
    </source>
</evidence>
<evidence type="ECO:0000256" key="28">
    <source>
        <dbReference type="ARBA" id="ARBA00049127"/>
    </source>
</evidence>
<keyword evidence="19" id="KW-0496">Mitochondrion</keyword>
<evidence type="ECO:0000256" key="29">
    <source>
        <dbReference type="PIRSR" id="PIRSR600183-50"/>
    </source>
</evidence>
<dbReference type="PRINTS" id="PR01179">
    <property type="entry name" value="ODADCRBXLASE"/>
</dbReference>
<keyword evidence="30" id="KW-0175">Coiled coil</keyword>
<evidence type="ECO:0000256" key="6">
    <source>
        <dbReference type="ARBA" id="ARBA00007575"/>
    </source>
</evidence>
<dbReference type="SUPFAM" id="SSF63411">
    <property type="entry name" value="LuxS/MPP-like metallohydrolase"/>
    <property type="match status" value="4"/>
</dbReference>
<dbReference type="FunFam" id="2.40.37.10:FF:000010">
    <property type="entry name" value="Ornithine decarboxylase"/>
    <property type="match status" value="1"/>
</dbReference>
<dbReference type="PROSITE" id="PS00878">
    <property type="entry name" value="ODR_DC_2_1"/>
    <property type="match status" value="1"/>
</dbReference>
<dbReference type="PRINTS" id="PR01182">
    <property type="entry name" value="ORNDCRBXLASE"/>
</dbReference>
<feature type="non-terminal residue" evidence="32">
    <location>
        <position position="1"/>
    </location>
</feature>
<dbReference type="GO" id="GO:0005758">
    <property type="term" value="C:mitochondrial intermembrane space"/>
    <property type="evidence" value="ECO:0007669"/>
    <property type="project" value="UniProtKB-SubCell"/>
</dbReference>
<evidence type="ECO:0000256" key="13">
    <source>
        <dbReference type="ARBA" id="ARBA00022793"/>
    </source>
</evidence>
<dbReference type="FunFam" id="3.30.830.10:FF:000020">
    <property type="entry name" value="Mitochondrial presequence protease"/>
    <property type="match status" value="1"/>
</dbReference>
<keyword evidence="15" id="KW-0862">Zinc</keyword>
<dbReference type="SMART" id="SM01264">
    <property type="entry name" value="M16C_associated"/>
    <property type="match status" value="1"/>
</dbReference>
<dbReference type="SUPFAM" id="SSF51419">
    <property type="entry name" value="PLP-binding barrel"/>
    <property type="match status" value="1"/>
</dbReference>
<dbReference type="EMBL" id="NCSJ02000018">
    <property type="protein sequence ID" value="RFU34637.1"/>
    <property type="molecule type" value="Genomic_DNA"/>
</dbReference>
<dbReference type="Pfam" id="PF00675">
    <property type="entry name" value="Peptidase_M16"/>
    <property type="match status" value="1"/>
</dbReference>
<keyword evidence="12" id="KW-0479">Metal-binding</keyword>
<evidence type="ECO:0000256" key="17">
    <source>
        <dbReference type="ARBA" id="ARBA00023049"/>
    </source>
</evidence>